<evidence type="ECO:0000313" key="3">
    <source>
        <dbReference type="Proteomes" id="UP001465755"/>
    </source>
</evidence>
<evidence type="ECO:0000259" key="1">
    <source>
        <dbReference type="PROSITE" id="PS50011"/>
    </source>
</evidence>
<dbReference type="InterPro" id="IPR000719">
    <property type="entry name" value="Prot_kinase_dom"/>
</dbReference>
<gene>
    <name evidence="2" type="ORF">WJX73_006851</name>
</gene>
<dbReference type="AlphaFoldDB" id="A0AAW1PXN8"/>
<feature type="domain" description="Protein kinase" evidence="1">
    <location>
        <begin position="1"/>
        <end position="138"/>
    </location>
</feature>
<proteinExistence type="predicted"/>
<name>A0AAW1PXN8_9CHLO</name>
<dbReference type="GO" id="GO:0005524">
    <property type="term" value="F:ATP binding"/>
    <property type="evidence" value="ECO:0007669"/>
    <property type="project" value="InterPro"/>
</dbReference>
<dbReference type="PROSITE" id="PS50011">
    <property type="entry name" value="PROTEIN_KINASE_DOM"/>
    <property type="match status" value="1"/>
</dbReference>
<comment type="caution">
    <text evidence="2">The sequence shown here is derived from an EMBL/GenBank/DDBJ whole genome shotgun (WGS) entry which is preliminary data.</text>
</comment>
<dbReference type="InterPro" id="IPR011009">
    <property type="entry name" value="Kinase-like_dom_sf"/>
</dbReference>
<dbReference type="EMBL" id="JALJOQ010000004">
    <property type="protein sequence ID" value="KAK9813557.1"/>
    <property type="molecule type" value="Genomic_DNA"/>
</dbReference>
<accession>A0AAW1PXN8</accession>
<organism evidence="2 3">
    <name type="scientific">Symbiochloris irregularis</name>
    <dbReference type="NCBI Taxonomy" id="706552"/>
    <lineage>
        <taxon>Eukaryota</taxon>
        <taxon>Viridiplantae</taxon>
        <taxon>Chlorophyta</taxon>
        <taxon>core chlorophytes</taxon>
        <taxon>Trebouxiophyceae</taxon>
        <taxon>Trebouxiales</taxon>
        <taxon>Trebouxiaceae</taxon>
        <taxon>Symbiochloris</taxon>
    </lineage>
</organism>
<dbReference type="PANTHER" id="PTHR24347">
    <property type="entry name" value="SERINE/THREONINE-PROTEIN KINASE"/>
    <property type="match status" value="1"/>
</dbReference>
<keyword evidence="3" id="KW-1185">Reference proteome</keyword>
<dbReference type="Pfam" id="PF00069">
    <property type="entry name" value="Pkinase"/>
    <property type="match status" value="1"/>
</dbReference>
<protein>
    <recommendedName>
        <fullName evidence="1">Protein kinase domain-containing protein</fullName>
    </recommendedName>
</protein>
<dbReference type="SUPFAM" id="SSF56112">
    <property type="entry name" value="Protein kinase-like (PK-like)"/>
    <property type="match status" value="1"/>
</dbReference>
<dbReference type="GO" id="GO:0004672">
    <property type="term" value="F:protein kinase activity"/>
    <property type="evidence" value="ECO:0007669"/>
    <property type="project" value="InterPro"/>
</dbReference>
<dbReference type="Gene3D" id="1.10.510.10">
    <property type="entry name" value="Transferase(Phosphotransferase) domain 1"/>
    <property type="match status" value="1"/>
</dbReference>
<dbReference type="Proteomes" id="UP001465755">
    <property type="component" value="Unassembled WGS sequence"/>
</dbReference>
<reference evidence="2 3" key="1">
    <citation type="journal article" date="2024" name="Nat. Commun.">
        <title>Phylogenomics reveals the evolutionary origins of lichenization in chlorophyte algae.</title>
        <authorList>
            <person name="Puginier C."/>
            <person name="Libourel C."/>
            <person name="Otte J."/>
            <person name="Skaloud P."/>
            <person name="Haon M."/>
            <person name="Grisel S."/>
            <person name="Petersen M."/>
            <person name="Berrin J.G."/>
            <person name="Delaux P.M."/>
            <person name="Dal Grande F."/>
            <person name="Keller J."/>
        </authorList>
    </citation>
    <scope>NUCLEOTIDE SEQUENCE [LARGE SCALE GENOMIC DNA]</scope>
    <source>
        <strain evidence="2 3">SAG 2036</strain>
    </source>
</reference>
<evidence type="ECO:0000313" key="2">
    <source>
        <dbReference type="EMBL" id="KAK9813557.1"/>
    </source>
</evidence>
<sequence length="138" mass="15386">MRKWSMTNGSRPLPNFVVLNFLEQLCYGLLHAHACLIAHLDMKFDNALLDGSIPSSGDERLPLIKIGDWGLSRKLSSPFEHAANWKYSAHEAPELSQGVVGLSADMWSLGRMLYKLLKGGSFRPERNVDVSALDLSEM</sequence>